<evidence type="ECO:0000259" key="5">
    <source>
        <dbReference type="PROSITE" id="PS50893"/>
    </source>
</evidence>
<dbReference type="SMART" id="SM00382">
    <property type="entry name" value="AAA"/>
    <property type="match status" value="1"/>
</dbReference>
<dbReference type="PANTHER" id="PTHR42788:SF10">
    <property type="entry name" value="ABC TRANSPORTER ATP-BINDING PROTEIN"/>
    <property type="match status" value="1"/>
</dbReference>
<comment type="similarity">
    <text evidence="1">Belongs to the ABC transporter superfamily.</text>
</comment>
<dbReference type="InterPro" id="IPR003439">
    <property type="entry name" value="ABC_transporter-like_ATP-bd"/>
</dbReference>
<evidence type="ECO:0000256" key="1">
    <source>
        <dbReference type="ARBA" id="ARBA00005417"/>
    </source>
</evidence>
<evidence type="ECO:0000256" key="4">
    <source>
        <dbReference type="ARBA" id="ARBA00022840"/>
    </source>
</evidence>
<dbReference type="CDD" id="cd03293">
    <property type="entry name" value="ABC_NrtD_SsuB_transporters"/>
    <property type="match status" value="1"/>
</dbReference>
<dbReference type="PROSITE" id="PS00211">
    <property type="entry name" value="ABC_TRANSPORTER_1"/>
    <property type="match status" value="1"/>
</dbReference>
<dbReference type="GO" id="GO:0005524">
    <property type="term" value="F:ATP binding"/>
    <property type="evidence" value="ECO:0007669"/>
    <property type="project" value="UniProtKB-KW"/>
</dbReference>
<dbReference type="Pfam" id="PF00005">
    <property type="entry name" value="ABC_tran"/>
    <property type="match status" value="1"/>
</dbReference>
<dbReference type="RefSeq" id="WP_393994277.1">
    <property type="nucleotide sequence ID" value="NZ_JBAFVH010000014.1"/>
</dbReference>
<evidence type="ECO:0000256" key="3">
    <source>
        <dbReference type="ARBA" id="ARBA00022741"/>
    </source>
</evidence>
<evidence type="ECO:0000313" key="6">
    <source>
        <dbReference type="EMBL" id="MFG1374663.1"/>
    </source>
</evidence>
<dbReference type="Gene3D" id="3.40.50.300">
    <property type="entry name" value="P-loop containing nucleotide triphosphate hydrolases"/>
    <property type="match status" value="1"/>
</dbReference>
<proteinExistence type="inferred from homology"/>
<dbReference type="PANTHER" id="PTHR42788">
    <property type="entry name" value="TAURINE IMPORT ATP-BINDING PROTEIN-RELATED"/>
    <property type="match status" value="1"/>
</dbReference>
<dbReference type="Proteomes" id="UP001604002">
    <property type="component" value="Unassembled WGS sequence"/>
</dbReference>
<dbReference type="InterPro" id="IPR050166">
    <property type="entry name" value="ABC_transporter_ATP-bind"/>
</dbReference>
<keyword evidence="3" id="KW-0547">Nucleotide-binding</keyword>
<accession>A0ABW7A199</accession>
<comment type="caution">
    <text evidence="6">The sequence shown here is derived from an EMBL/GenBank/DDBJ whole genome shotgun (WGS) entry which is preliminary data.</text>
</comment>
<reference evidence="6 7" key="1">
    <citation type="submission" date="2024-02" db="EMBL/GenBank/DDBJ databases">
        <title>Expansion and revision of Xanthobacter and proposal of Roseixanthobacter gen. nov.</title>
        <authorList>
            <person name="Soltysiak M.P.M."/>
            <person name="Jalihal A."/>
            <person name="Ory A."/>
            <person name="Chrisophersen C."/>
            <person name="Lee A.D."/>
            <person name="Boulton J."/>
            <person name="Springer M."/>
        </authorList>
    </citation>
    <scope>NUCLEOTIDE SEQUENCE [LARGE SCALE GENOMIC DNA]</scope>
    <source>
        <strain evidence="6 7">23A</strain>
    </source>
</reference>
<name>A0ABW7A199_9HYPH</name>
<keyword evidence="4 6" id="KW-0067">ATP-binding</keyword>
<gene>
    <name evidence="6" type="ORF">V5F32_20995</name>
</gene>
<protein>
    <submittedName>
        <fullName evidence="6">ABC transporter ATP-binding protein</fullName>
    </submittedName>
</protein>
<evidence type="ECO:0000256" key="2">
    <source>
        <dbReference type="ARBA" id="ARBA00022448"/>
    </source>
</evidence>
<organism evidence="6 7">
    <name type="scientific">Xanthobacter oligotrophicus</name>
    <dbReference type="NCBI Taxonomy" id="2607286"/>
    <lineage>
        <taxon>Bacteria</taxon>
        <taxon>Pseudomonadati</taxon>
        <taxon>Pseudomonadota</taxon>
        <taxon>Alphaproteobacteria</taxon>
        <taxon>Hyphomicrobiales</taxon>
        <taxon>Xanthobacteraceae</taxon>
        <taxon>Xanthobacter</taxon>
    </lineage>
</organism>
<sequence length="282" mass="29897">MTAAVARLETRPQILPAPHPAQAAVQATPVLEARGLTLDYAGAKGRHRAVEDVSFSVAAGERLVLLGPSGCGKSSILKALAGFLKPAAGTVQIRGKAITGPGPDRIVVFQEFDQLLPWKSVRDNVAFPLRVARKMPLKEARARAEAALVKVGLARALDAYPHTLSGGMKQRAAIARALATDPDVLLMDEPFAALDALTRRTLQDDLLALAEEQGFTLVFVTHAIDEAVLIGTRLHLLAAHPGRTLATFDTAAFGISARGTPAFEAVVRDVHNLIFADGGHHV</sequence>
<keyword evidence="2" id="KW-0813">Transport</keyword>
<dbReference type="InterPro" id="IPR017871">
    <property type="entry name" value="ABC_transporter-like_CS"/>
</dbReference>
<dbReference type="EMBL" id="JBAFVH010000014">
    <property type="protein sequence ID" value="MFG1374663.1"/>
    <property type="molecule type" value="Genomic_DNA"/>
</dbReference>
<feature type="domain" description="ABC transporter" evidence="5">
    <location>
        <begin position="33"/>
        <end position="264"/>
    </location>
</feature>
<evidence type="ECO:0000313" key="7">
    <source>
        <dbReference type="Proteomes" id="UP001604002"/>
    </source>
</evidence>
<dbReference type="InterPro" id="IPR027417">
    <property type="entry name" value="P-loop_NTPase"/>
</dbReference>
<keyword evidence="7" id="KW-1185">Reference proteome</keyword>
<dbReference type="PROSITE" id="PS50893">
    <property type="entry name" value="ABC_TRANSPORTER_2"/>
    <property type="match status" value="1"/>
</dbReference>
<dbReference type="SUPFAM" id="SSF52540">
    <property type="entry name" value="P-loop containing nucleoside triphosphate hydrolases"/>
    <property type="match status" value="1"/>
</dbReference>
<dbReference type="InterPro" id="IPR003593">
    <property type="entry name" value="AAA+_ATPase"/>
</dbReference>